<dbReference type="EMBL" id="CP003774">
    <property type="protein sequence ID" value="AFQ48588.1"/>
    <property type="molecule type" value="Genomic_DNA"/>
</dbReference>
<reference evidence="1 2" key="1">
    <citation type="journal article" date="2012" name="J. Bacteriol.">
        <title>Complete Genome Sequence of Burkholderia sp. Strain GG4, a Betaproteobacterium That Reduces 3-Oxo-N-Acylhomoserine Lactones and Produces Different N-Acylhomoserine Lactones.</title>
        <authorList>
            <person name="Hong K.W."/>
            <person name="Koh C.L."/>
            <person name="Sam C.K."/>
            <person name="Yin W.F."/>
            <person name="Chan K.G."/>
        </authorList>
    </citation>
    <scope>NUCLEOTIDE SEQUENCE [LARGE SCALE GENOMIC DNA]</scope>
    <source>
        <strain evidence="1 2">GG4</strain>
    </source>
</reference>
<accession>A0A9W3K322</accession>
<sequence>MHYLMEPMMRALIESSLYHPSVVLPLAALTQLMVERDFNLGQVGLIVAARGAQAAVSRSRALIFCRHCEAHHA</sequence>
<dbReference type="Proteomes" id="UP000032866">
    <property type="component" value="Chromosome 1"/>
</dbReference>
<dbReference type="AlphaFoldDB" id="A0A9W3K322"/>
<name>A0A9W3K322_BURCE</name>
<dbReference type="KEGG" id="bct:GEM_2173"/>
<gene>
    <name evidence="1" type="ORF">GEM_2173</name>
</gene>
<protein>
    <submittedName>
        <fullName evidence="1">Uncharacterized protein</fullName>
    </submittedName>
</protein>
<evidence type="ECO:0000313" key="2">
    <source>
        <dbReference type="Proteomes" id="UP000032866"/>
    </source>
</evidence>
<proteinExistence type="predicted"/>
<organism evidence="1 2">
    <name type="scientific">Burkholderia cepacia GG4</name>
    <dbReference type="NCBI Taxonomy" id="1009846"/>
    <lineage>
        <taxon>Bacteria</taxon>
        <taxon>Pseudomonadati</taxon>
        <taxon>Pseudomonadota</taxon>
        <taxon>Betaproteobacteria</taxon>
        <taxon>Burkholderiales</taxon>
        <taxon>Burkholderiaceae</taxon>
        <taxon>Burkholderia</taxon>
        <taxon>Burkholderia cepacia complex</taxon>
    </lineage>
</organism>
<evidence type="ECO:0000313" key="1">
    <source>
        <dbReference type="EMBL" id="AFQ48588.1"/>
    </source>
</evidence>